<dbReference type="EMBL" id="JAEVHI010000005">
    <property type="protein sequence ID" value="KAG5290360.1"/>
    <property type="molecule type" value="Genomic_DNA"/>
</dbReference>
<feature type="compositionally biased region" description="Pro residues" evidence="1">
    <location>
        <begin position="1"/>
        <end position="18"/>
    </location>
</feature>
<proteinExistence type="predicted"/>
<sequence length="50" mass="5199">MPPQMPQAKPTPPPPPIPKSKYRSTSGTKTTSSVPSCLPPTAVPAGSGRW</sequence>
<feature type="compositionally biased region" description="Polar residues" evidence="1">
    <location>
        <begin position="23"/>
        <end position="35"/>
    </location>
</feature>
<dbReference type="AlphaFoldDB" id="A0A8H8CUI3"/>
<gene>
    <name evidence="2" type="ORF">I7I52_07355</name>
</gene>
<protein>
    <submittedName>
        <fullName evidence="2">Uncharacterized protein</fullName>
    </submittedName>
</protein>
<dbReference type="Proteomes" id="UP000670092">
    <property type="component" value="Unassembled WGS sequence"/>
</dbReference>
<organism evidence="2 3">
    <name type="scientific">Ajellomyces capsulatus</name>
    <name type="common">Darling's disease fungus</name>
    <name type="synonym">Histoplasma capsulatum</name>
    <dbReference type="NCBI Taxonomy" id="5037"/>
    <lineage>
        <taxon>Eukaryota</taxon>
        <taxon>Fungi</taxon>
        <taxon>Dikarya</taxon>
        <taxon>Ascomycota</taxon>
        <taxon>Pezizomycotina</taxon>
        <taxon>Eurotiomycetes</taxon>
        <taxon>Eurotiomycetidae</taxon>
        <taxon>Onygenales</taxon>
        <taxon>Ajellomycetaceae</taxon>
        <taxon>Histoplasma</taxon>
    </lineage>
</organism>
<feature type="region of interest" description="Disordered" evidence="1">
    <location>
        <begin position="1"/>
        <end position="50"/>
    </location>
</feature>
<evidence type="ECO:0000256" key="1">
    <source>
        <dbReference type="SAM" id="MobiDB-lite"/>
    </source>
</evidence>
<evidence type="ECO:0000313" key="2">
    <source>
        <dbReference type="EMBL" id="KAG5290360.1"/>
    </source>
</evidence>
<dbReference type="VEuPathDB" id="FungiDB:I7I52_07355"/>
<evidence type="ECO:0000313" key="3">
    <source>
        <dbReference type="Proteomes" id="UP000670092"/>
    </source>
</evidence>
<comment type="caution">
    <text evidence="2">The sequence shown here is derived from an EMBL/GenBank/DDBJ whole genome shotgun (WGS) entry which is preliminary data.</text>
</comment>
<reference evidence="2 3" key="1">
    <citation type="submission" date="2021-01" db="EMBL/GenBank/DDBJ databases">
        <title>Chromosome-level genome assembly of a human fungal pathogen reveals clustering of transcriptionally co-regulated genes.</title>
        <authorList>
            <person name="Voorhies M."/>
            <person name="Cohen S."/>
            <person name="Shea T.P."/>
            <person name="Petrus S."/>
            <person name="Munoz J.F."/>
            <person name="Poplawski S."/>
            <person name="Goldman W.E."/>
            <person name="Michael T."/>
            <person name="Cuomo C.A."/>
            <person name="Sil A."/>
            <person name="Beyhan S."/>
        </authorList>
    </citation>
    <scope>NUCLEOTIDE SEQUENCE [LARGE SCALE GENOMIC DNA]</scope>
    <source>
        <strain evidence="2 3">G184AR</strain>
    </source>
</reference>
<accession>A0A8H8CUI3</accession>
<name>A0A8H8CUI3_AJECA</name>